<evidence type="ECO:0000313" key="2">
    <source>
        <dbReference type="Proteomes" id="UP001169242"/>
    </source>
</evidence>
<dbReference type="EMBL" id="JAQIFT010000069">
    <property type="protein sequence ID" value="MDA3733974.1"/>
    <property type="molecule type" value="Genomic_DNA"/>
</dbReference>
<gene>
    <name evidence="1" type="ORF">PBV87_21090</name>
</gene>
<evidence type="ECO:0000313" key="1">
    <source>
        <dbReference type="EMBL" id="MDA3733974.1"/>
    </source>
</evidence>
<reference evidence="1" key="1">
    <citation type="journal article" date="2023" name="Int. J. Syst. Evol. Microbiol.">
        <title>&lt;i&gt;Holtiella tumoricola&lt;/i&gt; gen. nov. sp. nov., isolated from a human clinical sample.</title>
        <authorList>
            <person name="Allen-Vercoe E."/>
            <person name="Daigneault M.C."/>
            <person name="Vancuren S.J."/>
            <person name="Cochrane K."/>
            <person name="O'Neal L.L."/>
            <person name="Sankaranarayanan K."/>
            <person name="Lawson P.A."/>
        </authorList>
    </citation>
    <scope>NUCLEOTIDE SEQUENCE</scope>
    <source>
        <strain evidence="1">CC70A</strain>
    </source>
</reference>
<name>A0AA42DTX9_9FIRM</name>
<sequence length="164" mass="18922">MAKVYQFPSKGKGEQKPKPIKSEAELQLKNTMNLLIGTYKESSLGLEQIKDEISKLDGSHYKSGKEVLKQIKEMNKLFLKYGISVGGYKFLTFDDIEVIYVNANELFYIGKTEEDTRTYTTGSFIEKFNTYKFTLVLDESLYCVIDERIQELKITIKTLENTKI</sequence>
<accession>A0AA42DTX9</accession>
<comment type="caution">
    <text evidence="1">The sequence shown here is derived from an EMBL/GenBank/DDBJ whole genome shotgun (WGS) entry which is preliminary data.</text>
</comment>
<dbReference type="RefSeq" id="WP_271013637.1">
    <property type="nucleotide sequence ID" value="NZ_JAQIFT010000069.1"/>
</dbReference>
<protein>
    <submittedName>
        <fullName evidence="1">Uncharacterized protein</fullName>
    </submittedName>
</protein>
<proteinExistence type="predicted"/>
<organism evidence="1 2">
    <name type="scientific">Holtiella tumoricola</name>
    <dbReference type="NCBI Taxonomy" id="3018743"/>
    <lineage>
        <taxon>Bacteria</taxon>
        <taxon>Bacillati</taxon>
        <taxon>Bacillota</taxon>
        <taxon>Clostridia</taxon>
        <taxon>Lachnospirales</taxon>
        <taxon>Cellulosilyticaceae</taxon>
        <taxon>Holtiella</taxon>
    </lineage>
</organism>
<dbReference type="Proteomes" id="UP001169242">
    <property type="component" value="Unassembled WGS sequence"/>
</dbReference>
<keyword evidence="2" id="KW-1185">Reference proteome</keyword>
<dbReference type="AlphaFoldDB" id="A0AA42DTX9"/>